<dbReference type="PANTHER" id="PTHR47447">
    <property type="entry name" value="OS03G0856100 PROTEIN"/>
    <property type="match status" value="1"/>
</dbReference>
<dbReference type="PANTHER" id="PTHR47447:SF17">
    <property type="entry name" value="OS12G0638900 PROTEIN"/>
    <property type="match status" value="1"/>
</dbReference>
<dbReference type="Gene3D" id="1.25.40.10">
    <property type="entry name" value="Tetratricopeptide repeat domain"/>
    <property type="match status" value="3"/>
</dbReference>
<evidence type="ECO:0000256" key="2">
    <source>
        <dbReference type="PROSITE-ProRule" id="PRU00708"/>
    </source>
</evidence>
<dbReference type="AlphaFoldDB" id="A0AA36JLB9"/>
<comment type="caution">
    <text evidence="4">The sequence shown here is derived from an EMBL/GenBank/DDBJ whole genome shotgun (WGS) entry which is preliminary data.</text>
</comment>
<accession>A0AA36JLB9</accession>
<dbReference type="InterPro" id="IPR002885">
    <property type="entry name" value="PPR_rpt"/>
</dbReference>
<keyword evidence="5" id="KW-1185">Reference proteome</keyword>
<dbReference type="Proteomes" id="UP001178507">
    <property type="component" value="Unassembled WGS sequence"/>
</dbReference>
<dbReference type="PROSITE" id="PS51375">
    <property type="entry name" value="PPR"/>
    <property type="match status" value="2"/>
</dbReference>
<gene>
    <name evidence="4" type="ORF">EVOR1521_LOCUS28917</name>
</gene>
<evidence type="ECO:0008006" key="6">
    <source>
        <dbReference type="Google" id="ProtNLM"/>
    </source>
</evidence>
<dbReference type="Pfam" id="PF13812">
    <property type="entry name" value="PPR_3"/>
    <property type="match status" value="2"/>
</dbReference>
<protein>
    <recommendedName>
        <fullName evidence="6">Pentatricopeptide repeat-containing protein, chloroplastic</fullName>
    </recommendedName>
</protein>
<organism evidence="4 5">
    <name type="scientific">Effrenium voratum</name>
    <dbReference type="NCBI Taxonomy" id="2562239"/>
    <lineage>
        <taxon>Eukaryota</taxon>
        <taxon>Sar</taxon>
        <taxon>Alveolata</taxon>
        <taxon>Dinophyceae</taxon>
        <taxon>Suessiales</taxon>
        <taxon>Symbiodiniaceae</taxon>
        <taxon>Effrenium</taxon>
    </lineage>
</organism>
<feature type="coiled-coil region" evidence="3">
    <location>
        <begin position="504"/>
        <end position="531"/>
    </location>
</feature>
<keyword evidence="1" id="KW-0677">Repeat</keyword>
<feature type="repeat" description="PPR" evidence="2">
    <location>
        <begin position="137"/>
        <end position="171"/>
    </location>
</feature>
<dbReference type="EMBL" id="CAUJNA010003660">
    <property type="protein sequence ID" value="CAJ1407139.1"/>
    <property type="molecule type" value="Genomic_DNA"/>
</dbReference>
<feature type="repeat" description="PPR" evidence="2">
    <location>
        <begin position="207"/>
        <end position="241"/>
    </location>
</feature>
<dbReference type="InterPro" id="IPR011990">
    <property type="entry name" value="TPR-like_helical_dom_sf"/>
</dbReference>
<sequence length="561" mass="61458">MGGKRPVQEECQRITALGRGSQWRLALSAFASFGDKDTPLLNAAAAACTRGLAWASALSLLSALPKWKLQGDQLSLNSAATAFEKGSRWQQALRLAGEGGDIATFSAAISAVGRGGGPWALAPALLARARSQGLQLDVIICSAAINASVKGPRWEVALELLEWMRELRLQPNLICFGAAISACGKGRHWQGSWALLEEIWSMELKPDLVIFNAAITACEKAQRWEFALELLSLIRVHRISPDVVSFNAAASACEKRTQWRWALWVYDSLMRTLPERKRGSPRRSGGLLNISNACISACAKALCWQHALLLAQNMEQPDKVTYNGLIAACAAPSGFRWQMVLALLAQMGRPGADVLAVAADACLAAWQSRRARLLMDTLEESCSQGARLDLSWGTISGSSGARPAVTGPPGSEIHRSRWISDAPMARAPTPSRFQAVRAKLNSLSYVQPLTEESLALVERLLEDLLKSAECGRPSPPAMVRHDLQRAAVFQLERKWSFRLLEQTSGRHEQQMQDVTEELKRLHEEHPQLLKENIELHRRLLQESPDLDLRSHLVPGCQGGSG</sequence>
<proteinExistence type="predicted"/>
<evidence type="ECO:0000313" key="5">
    <source>
        <dbReference type="Proteomes" id="UP001178507"/>
    </source>
</evidence>
<keyword evidence="3" id="KW-0175">Coiled coil</keyword>
<reference evidence="4" key="1">
    <citation type="submission" date="2023-08" db="EMBL/GenBank/DDBJ databases">
        <authorList>
            <person name="Chen Y."/>
            <person name="Shah S."/>
            <person name="Dougan E. K."/>
            <person name="Thang M."/>
            <person name="Chan C."/>
        </authorList>
    </citation>
    <scope>NUCLEOTIDE SEQUENCE</scope>
</reference>
<evidence type="ECO:0000256" key="3">
    <source>
        <dbReference type="SAM" id="Coils"/>
    </source>
</evidence>
<evidence type="ECO:0000313" key="4">
    <source>
        <dbReference type="EMBL" id="CAJ1407139.1"/>
    </source>
</evidence>
<name>A0AA36JLB9_9DINO</name>
<evidence type="ECO:0000256" key="1">
    <source>
        <dbReference type="ARBA" id="ARBA00022737"/>
    </source>
</evidence>